<protein>
    <submittedName>
        <fullName evidence="3">Putative heat shock protein 70 (Hsp70)</fullName>
    </submittedName>
</protein>
<dbReference type="EMBL" id="PRFC01000147">
    <property type="protein sequence ID" value="PWV04597.1"/>
    <property type="molecule type" value="Genomic_DNA"/>
</dbReference>
<evidence type="ECO:0000313" key="3">
    <source>
        <dbReference type="EMBL" id="PWV04597.1"/>
    </source>
</evidence>
<dbReference type="InterPro" id="IPR013126">
    <property type="entry name" value="Hsp_70_fam"/>
</dbReference>
<evidence type="ECO:0000313" key="4">
    <source>
        <dbReference type="Proteomes" id="UP000246078"/>
    </source>
</evidence>
<gene>
    <name evidence="3" type="ORF">C3747_147g104</name>
</gene>
<reference evidence="3 4" key="1">
    <citation type="journal article" date="2018" name="Microb. Genom.">
        <title>Expanding an expanded genome: long-read sequencing of Trypanosoma cruzi.</title>
        <authorList>
            <person name="Berna L."/>
            <person name="Rodriguez M."/>
            <person name="Chiribao M.L."/>
            <person name="Parodi-Talice A."/>
            <person name="Pita S."/>
            <person name="Rijo G."/>
            <person name="Alvarez-Valin F."/>
            <person name="Robello C."/>
        </authorList>
    </citation>
    <scope>NUCLEOTIDE SEQUENCE [LARGE SCALE GENOMIC DNA]</scope>
    <source>
        <strain evidence="3 4">TCC</strain>
    </source>
</reference>
<keyword evidence="2" id="KW-0067">ATP-binding</keyword>
<dbReference type="Gene3D" id="3.30.420.40">
    <property type="match status" value="1"/>
</dbReference>
<dbReference type="Proteomes" id="UP000246078">
    <property type="component" value="Unassembled WGS sequence"/>
</dbReference>
<accession>A0A2V2W8U9</accession>
<comment type="caution">
    <text evidence="3">The sequence shown here is derived from an EMBL/GenBank/DDBJ whole genome shotgun (WGS) entry which is preliminary data.</text>
</comment>
<keyword evidence="3" id="KW-0346">Stress response</keyword>
<evidence type="ECO:0000256" key="2">
    <source>
        <dbReference type="ARBA" id="ARBA00022840"/>
    </source>
</evidence>
<dbReference type="VEuPathDB" id="TriTrypDB:C3747_147g104"/>
<dbReference type="PANTHER" id="PTHR19375">
    <property type="entry name" value="HEAT SHOCK PROTEIN 70KDA"/>
    <property type="match status" value="1"/>
</dbReference>
<proteinExistence type="predicted"/>
<dbReference type="Gene3D" id="3.90.640.10">
    <property type="entry name" value="Actin, Chain A, domain 4"/>
    <property type="match status" value="1"/>
</dbReference>
<dbReference type="AlphaFoldDB" id="A0A2V2W8U9"/>
<dbReference type="SUPFAM" id="SSF53067">
    <property type="entry name" value="Actin-like ATPase domain"/>
    <property type="match status" value="1"/>
</dbReference>
<sequence>MPARSRGWRCCASSMSRQLPPLRTAWTKWRTARSAMCSSLTLAGGTFDVTLLTIDGGIFEVKATNGDTHLGGEDFDNRLVSHLTDEFKRKNKGKDLTTSQRALRRLRTACERAKRTLSSAAQATIEIDALFDNVDFQATITRAASRSSAATSSEGRCSRWSVCSRTPRWTSVPCTTWCSSAAPPAFQR</sequence>
<dbReference type="VEuPathDB" id="TriTrypDB:C4B63_137g34"/>
<dbReference type="InterPro" id="IPR043129">
    <property type="entry name" value="ATPase_NBD"/>
</dbReference>
<name>A0A2V2W8U9_TRYCR</name>
<organism evidence="3 4">
    <name type="scientific">Trypanosoma cruzi</name>
    <dbReference type="NCBI Taxonomy" id="5693"/>
    <lineage>
        <taxon>Eukaryota</taxon>
        <taxon>Discoba</taxon>
        <taxon>Euglenozoa</taxon>
        <taxon>Kinetoplastea</taxon>
        <taxon>Metakinetoplastina</taxon>
        <taxon>Trypanosomatida</taxon>
        <taxon>Trypanosomatidae</taxon>
        <taxon>Trypanosoma</taxon>
        <taxon>Schizotrypanum</taxon>
    </lineage>
</organism>
<keyword evidence="1" id="KW-0547">Nucleotide-binding</keyword>
<dbReference type="FunFam" id="3.90.640.10:FF:000002">
    <property type="entry name" value="Heat shock 70 kDa"/>
    <property type="match status" value="1"/>
</dbReference>
<evidence type="ECO:0000256" key="1">
    <source>
        <dbReference type="ARBA" id="ARBA00022741"/>
    </source>
</evidence>
<dbReference type="GO" id="GO:0140662">
    <property type="term" value="F:ATP-dependent protein folding chaperone"/>
    <property type="evidence" value="ECO:0007669"/>
    <property type="project" value="InterPro"/>
</dbReference>
<dbReference type="Pfam" id="PF00012">
    <property type="entry name" value="HSP70"/>
    <property type="match status" value="1"/>
</dbReference>
<dbReference type="GO" id="GO:0005524">
    <property type="term" value="F:ATP binding"/>
    <property type="evidence" value="ECO:0007669"/>
    <property type="project" value="UniProtKB-KW"/>
</dbReference>